<reference evidence="2" key="1">
    <citation type="journal article" date="2019" name="Int. J. Syst. Evol. Microbiol.">
        <title>The Global Catalogue of Microorganisms (GCM) 10K type strain sequencing project: providing services to taxonomists for standard genome sequencing and annotation.</title>
        <authorList>
            <consortium name="The Broad Institute Genomics Platform"/>
            <consortium name="The Broad Institute Genome Sequencing Center for Infectious Disease"/>
            <person name="Wu L."/>
            <person name="Ma J."/>
        </authorList>
    </citation>
    <scope>NUCLEOTIDE SEQUENCE [LARGE SCALE GENOMIC DNA]</scope>
    <source>
        <strain evidence="2">NBRC 102520</strain>
    </source>
</reference>
<keyword evidence="2" id="KW-1185">Reference proteome</keyword>
<evidence type="ECO:0000313" key="2">
    <source>
        <dbReference type="Proteomes" id="UP001156905"/>
    </source>
</evidence>
<organism evidence="1 2">
    <name type="scientific">Bradyrhizobium iriomotense</name>
    <dbReference type="NCBI Taxonomy" id="441950"/>
    <lineage>
        <taxon>Bacteria</taxon>
        <taxon>Pseudomonadati</taxon>
        <taxon>Pseudomonadota</taxon>
        <taxon>Alphaproteobacteria</taxon>
        <taxon>Hyphomicrobiales</taxon>
        <taxon>Nitrobacteraceae</taxon>
        <taxon>Bradyrhizobium</taxon>
    </lineage>
</organism>
<proteinExistence type="predicted"/>
<sequence>MSISENKRRRDAALDGDRSVESGALYSHGFDGTETGALKQFATLNRTCSAMLCRTRSSERQNA</sequence>
<evidence type="ECO:0000313" key="1">
    <source>
        <dbReference type="EMBL" id="GLR91408.1"/>
    </source>
</evidence>
<name>A0ABQ6BBE9_9BRAD</name>
<protein>
    <submittedName>
        <fullName evidence="1">Uncharacterized protein</fullName>
    </submittedName>
</protein>
<gene>
    <name evidence="1" type="ORF">GCM10007857_81250</name>
</gene>
<dbReference type="EMBL" id="BSOW01000047">
    <property type="protein sequence ID" value="GLR91408.1"/>
    <property type="molecule type" value="Genomic_DNA"/>
</dbReference>
<comment type="caution">
    <text evidence="1">The sequence shown here is derived from an EMBL/GenBank/DDBJ whole genome shotgun (WGS) entry which is preliminary data.</text>
</comment>
<dbReference type="Proteomes" id="UP001156905">
    <property type="component" value="Unassembled WGS sequence"/>
</dbReference>
<accession>A0ABQ6BBE9</accession>